<organism evidence="2 3">
    <name type="scientific">Imperialibacter roseus</name>
    <dbReference type="NCBI Taxonomy" id="1324217"/>
    <lineage>
        <taxon>Bacteria</taxon>
        <taxon>Pseudomonadati</taxon>
        <taxon>Bacteroidota</taxon>
        <taxon>Cytophagia</taxon>
        <taxon>Cytophagales</taxon>
        <taxon>Flammeovirgaceae</taxon>
        <taxon>Imperialibacter</taxon>
    </lineage>
</organism>
<dbReference type="EMBL" id="CP136051">
    <property type="protein sequence ID" value="WOK08466.1"/>
    <property type="molecule type" value="Genomic_DNA"/>
</dbReference>
<keyword evidence="3" id="KW-1185">Reference proteome</keyword>
<sequence>MTVKNYLLQLHIYLGLFCTPYLLIFAISSLSFNHLSLKEEFTPVKSESLAIALNKESFNTPRELGEALRDSLQLMGWFIPWESNIDSSGFLVNVRNLGRDFRMTGTWGIPEIEFTTNSTRFISRLKGLHGLHEEIPGAPWWINGWGLYQDLTVYSLLFWALSGIYLCWVSKTRSKSSAFWLIGSLSMSLILMTYLWLAG</sequence>
<name>A0ABZ0IXS7_9BACT</name>
<dbReference type="Proteomes" id="UP001302349">
    <property type="component" value="Chromosome"/>
</dbReference>
<feature type="transmembrane region" description="Helical" evidence="1">
    <location>
        <begin position="151"/>
        <end position="169"/>
    </location>
</feature>
<evidence type="ECO:0000313" key="2">
    <source>
        <dbReference type="EMBL" id="WOK08466.1"/>
    </source>
</evidence>
<dbReference type="RefSeq" id="WP_317491106.1">
    <property type="nucleotide sequence ID" value="NZ_CP136051.1"/>
</dbReference>
<evidence type="ECO:0000256" key="1">
    <source>
        <dbReference type="SAM" id="Phobius"/>
    </source>
</evidence>
<evidence type="ECO:0000313" key="3">
    <source>
        <dbReference type="Proteomes" id="UP001302349"/>
    </source>
</evidence>
<feature type="transmembrane region" description="Helical" evidence="1">
    <location>
        <begin position="12"/>
        <end position="32"/>
    </location>
</feature>
<keyword evidence="1" id="KW-0472">Membrane</keyword>
<evidence type="ECO:0008006" key="4">
    <source>
        <dbReference type="Google" id="ProtNLM"/>
    </source>
</evidence>
<proteinExistence type="predicted"/>
<feature type="transmembrane region" description="Helical" evidence="1">
    <location>
        <begin position="178"/>
        <end position="197"/>
    </location>
</feature>
<protein>
    <recommendedName>
        <fullName evidence="4">PepSY-associated TM helix domain protein</fullName>
    </recommendedName>
</protein>
<gene>
    <name evidence="2" type="ORF">RT717_07420</name>
</gene>
<keyword evidence="1" id="KW-1133">Transmembrane helix</keyword>
<keyword evidence="1" id="KW-0812">Transmembrane</keyword>
<accession>A0ABZ0IXS7</accession>
<reference evidence="2 3" key="1">
    <citation type="journal article" date="2023" name="Microbiol. Resour. Announc.">
        <title>Complete Genome Sequence of Imperialibacter roseus strain P4T.</title>
        <authorList>
            <person name="Tizabi D.R."/>
            <person name="Bachvaroff T."/>
            <person name="Hill R.T."/>
        </authorList>
    </citation>
    <scope>NUCLEOTIDE SEQUENCE [LARGE SCALE GENOMIC DNA]</scope>
    <source>
        <strain evidence="2 3">P4T</strain>
    </source>
</reference>